<proteinExistence type="predicted"/>
<dbReference type="PROSITE" id="PS51257">
    <property type="entry name" value="PROKAR_LIPOPROTEIN"/>
    <property type="match status" value="1"/>
</dbReference>
<evidence type="ECO:0000313" key="4">
    <source>
        <dbReference type="Proteomes" id="UP001469365"/>
    </source>
</evidence>
<dbReference type="EMBL" id="JBBPCC010000012">
    <property type="protein sequence ID" value="MEK8129938.1"/>
    <property type="molecule type" value="Genomic_DNA"/>
</dbReference>
<dbReference type="InterPro" id="IPR001711">
    <property type="entry name" value="PLipase_C_Pinositol-sp_Y"/>
</dbReference>
<keyword evidence="1" id="KW-0732">Signal</keyword>
<dbReference type="RefSeq" id="WP_341417060.1">
    <property type="nucleotide sequence ID" value="NZ_JBBPCC010000012.1"/>
</dbReference>
<protein>
    <submittedName>
        <fullName evidence="3">ABC transporter substrate-binding protein</fullName>
    </submittedName>
</protein>
<comment type="caution">
    <text evidence="3">The sequence shown here is derived from an EMBL/GenBank/DDBJ whole genome shotgun (WGS) entry which is preliminary data.</text>
</comment>
<feature type="chain" id="PRO_5045845588" evidence="1">
    <location>
        <begin position="22"/>
        <end position="513"/>
    </location>
</feature>
<name>A0ABU9DM46_9BACL</name>
<dbReference type="Proteomes" id="UP001469365">
    <property type="component" value="Unassembled WGS sequence"/>
</dbReference>
<feature type="domain" description="PI-PLC Y-box" evidence="2">
    <location>
        <begin position="393"/>
        <end position="455"/>
    </location>
</feature>
<evidence type="ECO:0000313" key="3">
    <source>
        <dbReference type="EMBL" id="MEK8129938.1"/>
    </source>
</evidence>
<dbReference type="PROSITE" id="PS50008">
    <property type="entry name" value="PIPLC_Y_DOMAIN"/>
    <property type="match status" value="1"/>
</dbReference>
<evidence type="ECO:0000259" key="2">
    <source>
        <dbReference type="PROSITE" id="PS50008"/>
    </source>
</evidence>
<dbReference type="SUPFAM" id="SSF53850">
    <property type="entry name" value="Periplasmic binding protein-like II"/>
    <property type="match status" value="1"/>
</dbReference>
<gene>
    <name evidence="3" type="ORF">WMW72_18710</name>
</gene>
<organism evidence="3 4">
    <name type="scientific">Paenibacillus filicis</name>
    <dbReference type="NCBI Taxonomy" id="669464"/>
    <lineage>
        <taxon>Bacteria</taxon>
        <taxon>Bacillati</taxon>
        <taxon>Bacillota</taxon>
        <taxon>Bacilli</taxon>
        <taxon>Bacillales</taxon>
        <taxon>Paenibacillaceae</taxon>
        <taxon>Paenibacillus</taxon>
    </lineage>
</organism>
<dbReference type="Pfam" id="PF12010">
    <property type="entry name" value="DUF3502"/>
    <property type="match status" value="1"/>
</dbReference>
<accession>A0ABU9DM46</accession>
<evidence type="ECO:0000256" key="1">
    <source>
        <dbReference type="SAM" id="SignalP"/>
    </source>
</evidence>
<feature type="signal peptide" evidence="1">
    <location>
        <begin position="1"/>
        <end position="21"/>
    </location>
</feature>
<sequence length="513" mass="58161">MSAIKQLVQMASRTLTLLVLAILTVSCEPDSSQRIASPSENPESSAESRLQPYPIVMLFPSHNVPKDLPLVQNEINAYLRQKLNATLELRPIEWSEWQSKTNYLFVSNQPFDLIFTSSWLYLGEKVNKRQIIPLDNLVKQYGSSIRKTLPAEYLDSGRVNGAIYGIVTNKEFASTKGLFLRKDIVDKYGFDLSSVKKLEDMEPILRTVKEQEPGLVPLQVKYDRSPLTTLLGYGEFDMLDFGTGPGVLNRQDRNLKVVNMYETPEYLRYAKLMHRWFKLGYINADGAITRQDEHEAVKSGLAFAYAESIKPGAQLQESRITGYAMAAVELTQPYTTTGDTTSAMFAVSRTSANPERAMMLLDLLYGDKYLINLLNWGIEGTHYIKKSENVIDYPSGVNALNVGYNLNIPWMFGNQFNSYTWVNEDPNLWDQYRRFNTSAEKSPALGFLFNPESVKYEVAACNSVIQQYTGALNAGEFDPDVMLPRFIEALKGAGMDKVIEEKQRQLDEWAKNR</sequence>
<dbReference type="InterPro" id="IPR022627">
    <property type="entry name" value="DUF3502"/>
</dbReference>
<reference evidence="3 4" key="1">
    <citation type="submission" date="2024-04" db="EMBL/GenBank/DDBJ databases">
        <title>draft genome sequnece of Paenibacillus filicis.</title>
        <authorList>
            <person name="Kim D.-U."/>
        </authorList>
    </citation>
    <scope>NUCLEOTIDE SEQUENCE [LARGE SCALE GENOMIC DNA]</scope>
    <source>
        <strain evidence="3 4">KACC14197</strain>
    </source>
</reference>
<keyword evidence="4" id="KW-1185">Reference proteome</keyword>
<dbReference type="Gene3D" id="3.40.190.10">
    <property type="entry name" value="Periplasmic binding protein-like II"/>
    <property type="match status" value="2"/>
</dbReference>